<name>A0AAD6Y6F5_9AGAR</name>
<reference evidence="2" key="1">
    <citation type="submission" date="2023-03" db="EMBL/GenBank/DDBJ databases">
        <title>Massive genome expansion in bonnet fungi (Mycena s.s.) driven by repeated elements and novel gene families across ecological guilds.</title>
        <authorList>
            <consortium name="Lawrence Berkeley National Laboratory"/>
            <person name="Harder C.B."/>
            <person name="Miyauchi S."/>
            <person name="Viragh M."/>
            <person name="Kuo A."/>
            <person name="Thoen E."/>
            <person name="Andreopoulos B."/>
            <person name="Lu D."/>
            <person name="Skrede I."/>
            <person name="Drula E."/>
            <person name="Henrissat B."/>
            <person name="Morin E."/>
            <person name="Kohler A."/>
            <person name="Barry K."/>
            <person name="LaButti K."/>
            <person name="Morin E."/>
            <person name="Salamov A."/>
            <person name="Lipzen A."/>
            <person name="Mereny Z."/>
            <person name="Hegedus B."/>
            <person name="Baldrian P."/>
            <person name="Stursova M."/>
            <person name="Weitz H."/>
            <person name="Taylor A."/>
            <person name="Grigoriev I.V."/>
            <person name="Nagy L.G."/>
            <person name="Martin F."/>
            <person name="Kauserud H."/>
        </authorList>
    </citation>
    <scope>NUCLEOTIDE SEQUENCE</scope>
    <source>
        <strain evidence="2">9144</strain>
    </source>
</reference>
<feature type="domain" description="CHAT" evidence="1">
    <location>
        <begin position="640"/>
        <end position="909"/>
    </location>
</feature>
<dbReference type="Pfam" id="PF12770">
    <property type="entry name" value="CHAT"/>
    <property type="match status" value="1"/>
</dbReference>
<proteinExistence type="predicted"/>
<gene>
    <name evidence="2" type="ORF">GGX14DRAFT_526836</name>
</gene>
<evidence type="ECO:0000259" key="1">
    <source>
        <dbReference type="Pfam" id="PF12770"/>
    </source>
</evidence>
<accession>A0AAD6Y6F5</accession>
<evidence type="ECO:0000313" key="2">
    <source>
        <dbReference type="EMBL" id="KAJ7196412.1"/>
    </source>
</evidence>
<dbReference type="PANTHER" id="PTHR19959">
    <property type="entry name" value="KINESIN LIGHT CHAIN"/>
    <property type="match status" value="1"/>
</dbReference>
<dbReference type="Proteomes" id="UP001219525">
    <property type="component" value="Unassembled WGS sequence"/>
</dbReference>
<protein>
    <submittedName>
        <fullName evidence="2">CHAT domain-containing protein</fullName>
    </submittedName>
</protein>
<organism evidence="2 3">
    <name type="scientific">Mycena pura</name>
    <dbReference type="NCBI Taxonomy" id="153505"/>
    <lineage>
        <taxon>Eukaryota</taxon>
        <taxon>Fungi</taxon>
        <taxon>Dikarya</taxon>
        <taxon>Basidiomycota</taxon>
        <taxon>Agaricomycotina</taxon>
        <taxon>Agaricomycetes</taxon>
        <taxon>Agaricomycetidae</taxon>
        <taxon>Agaricales</taxon>
        <taxon>Marasmiineae</taxon>
        <taxon>Mycenaceae</taxon>
        <taxon>Mycena</taxon>
    </lineage>
</organism>
<dbReference type="InterPro" id="IPR024983">
    <property type="entry name" value="CHAT_dom"/>
</dbReference>
<dbReference type="InterPro" id="IPR011990">
    <property type="entry name" value="TPR-like_helical_dom_sf"/>
</dbReference>
<dbReference type="SUPFAM" id="SSF81901">
    <property type="entry name" value="HCP-like"/>
    <property type="match status" value="2"/>
</dbReference>
<dbReference type="EMBL" id="JARJCW010000084">
    <property type="protein sequence ID" value="KAJ7196412.1"/>
    <property type="molecule type" value="Genomic_DNA"/>
</dbReference>
<sequence>MAAVNTRENPNPKASQSNDVMQSYANYIMARLRPEDYHANEAWDLHCLGFSYTNRYRELGNPKDLEAALSYKQAAVDLIPEGHPHRAYHLQSLAITYSNGFERLGDLKYVEAALQHDQAALNIIPGGHPHRAQHLMNLAVSYTYRYDRLGDLKDLEAALQNHQAAVDLTPPGHPDEAQRLQNLAASYADRYRRLGNMKDLEVGLQHRQTVVNLTSKGDHNRAQHLESLAASYTSRYKRLGDPKDLKTALGYNRAAVRLTPRNHPHRARHLQSLAVSYSSCYQSLRDLKYLEAALKCKQAAVDLTPIDHPSRADYLHNLALSYTSRYRRLGDLQDLEAALQYKQMTVDLIPTDHPHRAGHLQSLAMSYINRYQRFKKQDDLKLIHTHFKASLSLITSNPESSWENAMYWAIFASGYQHEYCITAFEYAFCLLPEILWIGHSIPVRHEAIQRLELSQKTSTAIRICINLSALTSAVEIMEQGLAIVYQQMLQLKTAVDELPSEQALAFQHLSRELYTEGSDPSMNLVNKRNDLIKDIRQQPGFEFFQRPKPYRVLCQASQGGPVIILNSHKNGCDAIILLNSAEPVHVPLDVTLKALESQKTLLQKLLGRSNVRIRGESESTRLFGSQEGFTIKPTTECFEELLTWLWASIVSPIYKMLDMRNIHNGRLWWLPTGAFTGLPLHACSPTDQFVHSYTATLGFLLDAYSKNLPKSTLKVGITGVTNTGSVRDRPLPGVEQEIKNISSMVPVSQVECLKDKESTVDAVKCQLENCAWVHLACHGTQDLTEPIKSHLLLYGGKLELETILRMPLSKAEVVFLAACQTAMGDSKLVNESFHLGGGFIAAGFQGAIGTLWSMNDQDGPLVAKHFYSHLFSNDRQPRASDAAEALQLAVKELRKSASYERWIPFIHMGI</sequence>
<dbReference type="PANTHER" id="PTHR19959:SF119">
    <property type="entry name" value="FUNGAL LIPASE-LIKE DOMAIN-CONTAINING PROTEIN"/>
    <property type="match status" value="1"/>
</dbReference>
<comment type="caution">
    <text evidence="2">The sequence shown here is derived from an EMBL/GenBank/DDBJ whole genome shotgun (WGS) entry which is preliminary data.</text>
</comment>
<keyword evidence="3" id="KW-1185">Reference proteome</keyword>
<dbReference type="Gene3D" id="1.25.40.10">
    <property type="entry name" value="Tetratricopeptide repeat domain"/>
    <property type="match status" value="2"/>
</dbReference>
<dbReference type="AlphaFoldDB" id="A0AAD6Y6F5"/>
<evidence type="ECO:0000313" key="3">
    <source>
        <dbReference type="Proteomes" id="UP001219525"/>
    </source>
</evidence>